<organism evidence="3 4">
    <name type="scientific">Wenjunlia tyrosinilytica</name>
    <dbReference type="NCBI Taxonomy" id="1544741"/>
    <lineage>
        <taxon>Bacteria</taxon>
        <taxon>Bacillati</taxon>
        <taxon>Actinomycetota</taxon>
        <taxon>Actinomycetes</taxon>
        <taxon>Kitasatosporales</taxon>
        <taxon>Streptomycetaceae</taxon>
        <taxon>Wenjunlia</taxon>
    </lineage>
</organism>
<accession>A0A918E0R9</accession>
<protein>
    <recommendedName>
        <fullName evidence="2">Thioesterase domain-containing protein</fullName>
    </recommendedName>
</protein>
<dbReference type="PANTHER" id="PTHR43240">
    <property type="entry name" value="1,4-DIHYDROXY-2-NAPHTHOYL-COA THIOESTERASE 1"/>
    <property type="match status" value="1"/>
</dbReference>
<reference evidence="3" key="1">
    <citation type="journal article" date="2014" name="Int. J. Syst. Evol. Microbiol.">
        <title>Complete genome sequence of Corynebacterium casei LMG S-19264T (=DSM 44701T), isolated from a smear-ripened cheese.</title>
        <authorList>
            <consortium name="US DOE Joint Genome Institute (JGI-PGF)"/>
            <person name="Walter F."/>
            <person name="Albersmeier A."/>
            <person name="Kalinowski J."/>
            <person name="Ruckert C."/>
        </authorList>
    </citation>
    <scope>NUCLEOTIDE SEQUENCE</scope>
    <source>
        <strain evidence="3">CGMCC 4.7201</strain>
    </source>
</reference>
<gene>
    <name evidence="3" type="ORF">GCM10012280_65850</name>
</gene>
<dbReference type="CDD" id="cd03443">
    <property type="entry name" value="PaaI_thioesterase"/>
    <property type="match status" value="1"/>
</dbReference>
<dbReference type="SUPFAM" id="SSF54637">
    <property type="entry name" value="Thioesterase/thiol ester dehydrase-isomerase"/>
    <property type="match status" value="1"/>
</dbReference>
<evidence type="ECO:0000313" key="3">
    <source>
        <dbReference type="EMBL" id="GGO99431.1"/>
    </source>
</evidence>
<name>A0A918E0R9_9ACTN</name>
<dbReference type="Pfam" id="PF03061">
    <property type="entry name" value="4HBT"/>
    <property type="match status" value="1"/>
</dbReference>
<dbReference type="EMBL" id="BMMS01000045">
    <property type="protein sequence ID" value="GGO99431.1"/>
    <property type="molecule type" value="Genomic_DNA"/>
</dbReference>
<dbReference type="InterPro" id="IPR006683">
    <property type="entry name" value="Thioestr_dom"/>
</dbReference>
<keyword evidence="1" id="KW-0378">Hydrolase</keyword>
<dbReference type="RefSeq" id="WP_189135482.1">
    <property type="nucleotide sequence ID" value="NZ_BMMS01000045.1"/>
</dbReference>
<feature type="domain" description="Thioesterase" evidence="2">
    <location>
        <begin position="45"/>
        <end position="120"/>
    </location>
</feature>
<evidence type="ECO:0000256" key="1">
    <source>
        <dbReference type="ARBA" id="ARBA00022801"/>
    </source>
</evidence>
<dbReference type="Gene3D" id="3.10.129.10">
    <property type="entry name" value="Hotdog Thioesterase"/>
    <property type="match status" value="1"/>
</dbReference>
<proteinExistence type="predicted"/>
<comment type="caution">
    <text evidence="3">The sequence shown here is derived from an EMBL/GenBank/DDBJ whole genome shotgun (WGS) entry which is preliminary data.</text>
</comment>
<dbReference type="InterPro" id="IPR029069">
    <property type="entry name" value="HotDog_dom_sf"/>
</dbReference>
<evidence type="ECO:0000259" key="2">
    <source>
        <dbReference type="Pfam" id="PF03061"/>
    </source>
</evidence>
<sequence>MAVSAEAIYEAAPFARTLGVRFDALSASQVRARLPWGKGLSTVGGGMHGGALMGLADVAAAVCASANGPEGTLPSTIESSSHFLRPVTGDHALAVARPIHVGGSSVVVEVDLLDEHEVLCVRVTQVVVIRAPKR</sequence>
<dbReference type="Proteomes" id="UP000641932">
    <property type="component" value="Unassembled WGS sequence"/>
</dbReference>
<evidence type="ECO:0000313" key="4">
    <source>
        <dbReference type="Proteomes" id="UP000641932"/>
    </source>
</evidence>
<reference evidence="3" key="2">
    <citation type="submission" date="2020-09" db="EMBL/GenBank/DDBJ databases">
        <authorList>
            <person name="Sun Q."/>
            <person name="Zhou Y."/>
        </authorList>
    </citation>
    <scope>NUCLEOTIDE SEQUENCE</scope>
    <source>
        <strain evidence="3">CGMCC 4.7201</strain>
    </source>
</reference>
<dbReference type="NCBIfam" id="TIGR00369">
    <property type="entry name" value="unchar_dom_1"/>
    <property type="match status" value="1"/>
</dbReference>
<keyword evidence="4" id="KW-1185">Reference proteome</keyword>
<dbReference type="GO" id="GO:0016289">
    <property type="term" value="F:acyl-CoA hydrolase activity"/>
    <property type="evidence" value="ECO:0007669"/>
    <property type="project" value="UniProtKB-ARBA"/>
</dbReference>
<dbReference type="AlphaFoldDB" id="A0A918E0R9"/>
<dbReference type="InterPro" id="IPR003736">
    <property type="entry name" value="PAAI_dom"/>
</dbReference>